<accession>A0A8J3EKI0</accession>
<dbReference type="Pfam" id="PF04069">
    <property type="entry name" value="OpuAC"/>
    <property type="match status" value="1"/>
</dbReference>
<keyword evidence="4" id="KW-0472">Membrane</keyword>
<dbReference type="GO" id="GO:0043190">
    <property type="term" value="C:ATP-binding cassette (ABC) transporter complex"/>
    <property type="evidence" value="ECO:0007669"/>
    <property type="project" value="InterPro"/>
</dbReference>
<dbReference type="GO" id="GO:0015226">
    <property type="term" value="F:carnitine transmembrane transporter activity"/>
    <property type="evidence" value="ECO:0007669"/>
    <property type="project" value="TreeGrafter"/>
</dbReference>
<dbReference type="CDD" id="cd13639">
    <property type="entry name" value="PBP2_OpuAC_like"/>
    <property type="match status" value="1"/>
</dbReference>
<dbReference type="PANTHER" id="PTHR47737">
    <property type="entry name" value="GLYCINE BETAINE/PROLINE BETAINE TRANSPORT SYSTEM PERMEASE PROTEIN PROW"/>
    <property type="match status" value="1"/>
</dbReference>
<keyword evidence="5" id="KW-0732">Signal</keyword>
<feature type="chain" id="PRO_5039116075" description="ABC-type glycine betaine transport system substrate-binding domain-containing protein" evidence="5">
    <location>
        <begin position="22"/>
        <end position="302"/>
    </location>
</feature>
<dbReference type="RefSeq" id="WP_188391373.1">
    <property type="nucleotide sequence ID" value="NZ_BMEV01000014.1"/>
</dbReference>
<dbReference type="Proteomes" id="UP000602050">
    <property type="component" value="Unassembled WGS sequence"/>
</dbReference>
<keyword evidence="2" id="KW-0813">Transport</keyword>
<dbReference type="PROSITE" id="PS51257">
    <property type="entry name" value="PROKAR_LIPOPROTEIN"/>
    <property type="match status" value="1"/>
</dbReference>
<evidence type="ECO:0000256" key="3">
    <source>
        <dbReference type="ARBA" id="ARBA00022475"/>
    </source>
</evidence>
<comment type="subcellular location">
    <subcellularLocation>
        <location evidence="1">Cell membrane</location>
    </subcellularLocation>
</comment>
<comment type="caution">
    <text evidence="7">The sequence shown here is derived from an EMBL/GenBank/DDBJ whole genome shotgun (WGS) entry which is preliminary data.</text>
</comment>
<dbReference type="PANTHER" id="PTHR47737:SF1">
    <property type="entry name" value="GLYCINE BETAINE_PROLINE BETAINE TRANSPORT SYSTEM PERMEASE PROTEIN PROW"/>
    <property type="match status" value="1"/>
</dbReference>
<proteinExistence type="predicted"/>
<evidence type="ECO:0000256" key="5">
    <source>
        <dbReference type="SAM" id="SignalP"/>
    </source>
</evidence>
<evidence type="ECO:0000313" key="7">
    <source>
        <dbReference type="EMBL" id="GGH73246.1"/>
    </source>
</evidence>
<dbReference type="AlphaFoldDB" id="A0A8J3EKI0"/>
<keyword evidence="3" id="KW-1003">Cell membrane</keyword>
<reference evidence="7" key="2">
    <citation type="submission" date="2020-09" db="EMBL/GenBank/DDBJ databases">
        <authorList>
            <person name="Sun Q."/>
            <person name="Zhou Y."/>
        </authorList>
    </citation>
    <scope>NUCLEOTIDE SEQUENCE</scope>
    <source>
        <strain evidence="7">CGMCC 1.12360</strain>
    </source>
</reference>
<keyword evidence="8" id="KW-1185">Reference proteome</keyword>
<evidence type="ECO:0000259" key="6">
    <source>
        <dbReference type="Pfam" id="PF04069"/>
    </source>
</evidence>
<dbReference type="EMBL" id="BMEV01000014">
    <property type="protein sequence ID" value="GGH73246.1"/>
    <property type="molecule type" value="Genomic_DNA"/>
</dbReference>
<dbReference type="GO" id="GO:0005275">
    <property type="term" value="F:amine transmembrane transporter activity"/>
    <property type="evidence" value="ECO:0007669"/>
    <property type="project" value="TreeGrafter"/>
</dbReference>
<dbReference type="GO" id="GO:0015871">
    <property type="term" value="P:choline transport"/>
    <property type="evidence" value="ECO:0007669"/>
    <property type="project" value="TreeGrafter"/>
</dbReference>
<dbReference type="SUPFAM" id="SSF53850">
    <property type="entry name" value="Periplasmic binding protein-like II"/>
    <property type="match status" value="1"/>
</dbReference>
<evidence type="ECO:0000256" key="4">
    <source>
        <dbReference type="ARBA" id="ARBA00023136"/>
    </source>
</evidence>
<dbReference type="GO" id="GO:0031460">
    <property type="term" value="P:glycine betaine transport"/>
    <property type="evidence" value="ECO:0007669"/>
    <property type="project" value="TreeGrafter"/>
</dbReference>
<dbReference type="InterPro" id="IPR007210">
    <property type="entry name" value="ABC_Gly_betaine_transp_sub-bd"/>
</dbReference>
<name>A0A8J3EKI0_9BACI</name>
<feature type="signal peptide" evidence="5">
    <location>
        <begin position="1"/>
        <end position="21"/>
    </location>
</feature>
<evidence type="ECO:0000256" key="1">
    <source>
        <dbReference type="ARBA" id="ARBA00004236"/>
    </source>
</evidence>
<feature type="domain" description="ABC-type glycine betaine transport system substrate-binding" evidence="6">
    <location>
        <begin position="48"/>
        <end position="288"/>
    </location>
</feature>
<protein>
    <recommendedName>
        <fullName evidence="6">ABC-type glycine betaine transport system substrate-binding domain-containing protein</fullName>
    </recommendedName>
</protein>
<sequence>MSLFNWKRLGAVAGLSLSLFAAGCGSGEDSSGSGNSQEGDSTGADGGKVELVYVEWDTEIASTHVVGKVLEDLGYDVELTPLDNAVMWEAVATGEADGMVAAWLPGTHGAQMEQYGDQVVDLGPNLEGAKIGLVVPTYMDVNSIADLSEEAGQVITGIEPGAGVVAASERALDEYENLDGWVVETSSSGAMATALGQAIQNEEEIIVTGWSPHWKFQKYDLKYLEDPNGTFGDEEYIGTMVREGLEEDMPEVYKVLDNFYWDTADMEEVMLAIQDGADPADAAAEWVEANPDLVAEWTEGAE</sequence>
<organism evidence="7 8">
    <name type="scientific">Compostibacillus humi</name>
    <dbReference type="NCBI Taxonomy" id="1245525"/>
    <lineage>
        <taxon>Bacteria</taxon>
        <taxon>Bacillati</taxon>
        <taxon>Bacillota</taxon>
        <taxon>Bacilli</taxon>
        <taxon>Bacillales</taxon>
        <taxon>Bacillaceae</taxon>
        <taxon>Compostibacillus</taxon>
    </lineage>
</organism>
<dbReference type="Gene3D" id="3.10.105.10">
    <property type="entry name" value="Dipeptide-binding Protein, Domain 3"/>
    <property type="match status" value="2"/>
</dbReference>
<dbReference type="Gene3D" id="3.40.190.100">
    <property type="entry name" value="Glycine betaine-binding periplasmic protein, domain 2"/>
    <property type="match status" value="1"/>
</dbReference>
<evidence type="ECO:0000256" key="2">
    <source>
        <dbReference type="ARBA" id="ARBA00022448"/>
    </source>
</evidence>
<evidence type="ECO:0000313" key="8">
    <source>
        <dbReference type="Proteomes" id="UP000602050"/>
    </source>
</evidence>
<gene>
    <name evidence="7" type="ORF">GCM10010978_10940</name>
</gene>
<reference evidence="7" key="1">
    <citation type="journal article" date="2014" name="Int. J. Syst. Evol. Microbiol.">
        <title>Complete genome sequence of Corynebacterium casei LMG S-19264T (=DSM 44701T), isolated from a smear-ripened cheese.</title>
        <authorList>
            <consortium name="US DOE Joint Genome Institute (JGI-PGF)"/>
            <person name="Walter F."/>
            <person name="Albersmeier A."/>
            <person name="Kalinowski J."/>
            <person name="Ruckert C."/>
        </authorList>
    </citation>
    <scope>NUCLEOTIDE SEQUENCE</scope>
    <source>
        <strain evidence="7">CGMCC 1.12360</strain>
    </source>
</reference>